<feature type="compositionally biased region" description="Basic and acidic residues" evidence="1">
    <location>
        <begin position="232"/>
        <end position="250"/>
    </location>
</feature>
<dbReference type="SUPFAM" id="SSF51182">
    <property type="entry name" value="RmlC-like cupins"/>
    <property type="match status" value="1"/>
</dbReference>
<dbReference type="EMBL" id="QWIQ01001046">
    <property type="protein sequence ID" value="RMY71065.1"/>
    <property type="molecule type" value="Genomic_DNA"/>
</dbReference>
<protein>
    <recommendedName>
        <fullName evidence="2">Cupin type-1 domain-containing protein</fullName>
    </recommendedName>
</protein>
<evidence type="ECO:0000313" key="4">
    <source>
        <dbReference type="Proteomes" id="UP000281468"/>
    </source>
</evidence>
<dbReference type="Gene3D" id="2.60.120.10">
    <property type="entry name" value="Jelly Rolls"/>
    <property type="match status" value="1"/>
</dbReference>
<comment type="caution">
    <text evidence="3">The sequence shown here is derived from an EMBL/GenBank/DDBJ whole genome shotgun (WGS) entry which is preliminary data.</text>
</comment>
<feature type="compositionally biased region" description="Low complexity" evidence="1">
    <location>
        <begin position="162"/>
        <end position="189"/>
    </location>
</feature>
<feature type="region of interest" description="Disordered" evidence="1">
    <location>
        <begin position="82"/>
        <end position="273"/>
    </location>
</feature>
<organism evidence="3 4">
    <name type="scientific">Hortaea werneckii</name>
    <name type="common">Black yeast</name>
    <name type="synonym">Cladosporium werneckii</name>
    <dbReference type="NCBI Taxonomy" id="91943"/>
    <lineage>
        <taxon>Eukaryota</taxon>
        <taxon>Fungi</taxon>
        <taxon>Dikarya</taxon>
        <taxon>Ascomycota</taxon>
        <taxon>Pezizomycotina</taxon>
        <taxon>Dothideomycetes</taxon>
        <taxon>Dothideomycetidae</taxon>
        <taxon>Mycosphaerellales</taxon>
        <taxon>Teratosphaeriaceae</taxon>
        <taxon>Hortaea</taxon>
    </lineage>
</organism>
<sequence length="581" mass="63079">MEGSAASVVRGEFVYRDTLFVDVGGDGKRHPRASPSELKDLLNGKVAKDQQALSQGKLKVPPHIADMEGQMKKDYAAAVRKAKKSVGGDAAPVKTAKRRQDDEEIETSSKRTKIAMNVGDISINIEHGASASEAKKSSSKSSTKATAGTAKKTADPKEKSPTKTTPAKATAKQTAKTSKPAASSESATPDATPKTVKGTKKAQATSRDEGAPGFSGDSKSNSKAATASKASAEPKAKGAPRVKSEPKIKPEPNTQSEPKIKREPGTKKLAAIKTEPQNDEMKIDSFAQEMPGTRNVTGVYKISCPQLAEQIGPDEASNFRLFLCVDNGILWGGFELGWKSGVLRADEVAVDRHATFDNKPSNIEKAILGEQLINYHNNNCPRLQHLISHPHLQKKERKTNIMTTKLTPLKDLQVLTHQIPSYNLTPNTTLHNKPLLIYRSAFPPSLTNASLIENHFTSAGVVTPQWRYTMYSTSHFHSTSHEVLGIANGRARLCFGHEENEGRVVEELRKGDVVVVPAGVAHRLMEDVEGVFSMVGSYPKGCNWDMCYGQAGEEAKIERIKDLPWFIRDPVYGDNGPVLSV</sequence>
<dbReference type="InterPro" id="IPR047121">
    <property type="entry name" value="YjiB-like"/>
</dbReference>
<proteinExistence type="predicted"/>
<dbReference type="PANTHER" id="PTHR36448">
    <property type="entry name" value="BLR7373 PROTEIN"/>
    <property type="match status" value="1"/>
</dbReference>
<evidence type="ECO:0000256" key="1">
    <source>
        <dbReference type="SAM" id="MobiDB-lite"/>
    </source>
</evidence>
<dbReference type="AlphaFoldDB" id="A0A3M7E3B7"/>
<feature type="domain" description="Cupin type-1" evidence="2">
    <location>
        <begin position="475"/>
        <end position="524"/>
    </location>
</feature>
<reference evidence="3 4" key="1">
    <citation type="journal article" date="2018" name="BMC Genomics">
        <title>Genomic evidence for intraspecific hybridization in a clonal and extremely halotolerant yeast.</title>
        <authorList>
            <person name="Gostincar C."/>
            <person name="Stajich J.E."/>
            <person name="Zupancic J."/>
            <person name="Zalar P."/>
            <person name="Gunde-Cimerman N."/>
        </authorList>
    </citation>
    <scope>NUCLEOTIDE SEQUENCE [LARGE SCALE GENOMIC DNA]</scope>
    <source>
        <strain evidence="3 4">EXF-171</strain>
    </source>
</reference>
<name>A0A3M7E3B7_HORWE</name>
<dbReference type="CDD" id="cd02219">
    <property type="entry name" value="cupin_YjlB-like"/>
    <property type="match status" value="1"/>
</dbReference>
<dbReference type="VEuPathDB" id="FungiDB:BTJ68_07655"/>
<evidence type="ECO:0000259" key="2">
    <source>
        <dbReference type="Pfam" id="PF00190"/>
    </source>
</evidence>
<dbReference type="Pfam" id="PF00190">
    <property type="entry name" value="Cupin_1"/>
    <property type="match status" value="1"/>
</dbReference>
<evidence type="ECO:0000313" key="3">
    <source>
        <dbReference type="EMBL" id="RMY71065.1"/>
    </source>
</evidence>
<feature type="compositionally biased region" description="Low complexity" evidence="1">
    <location>
        <begin position="139"/>
        <end position="151"/>
    </location>
</feature>
<dbReference type="InterPro" id="IPR014710">
    <property type="entry name" value="RmlC-like_jellyroll"/>
</dbReference>
<dbReference type="Proteomes" id="UP000281468">
    <property type="component" value="Unassembled WGS sequence"/>
</dbReference>
<gene>
    <name evidence="3" type="ORF">D0862_14655</name>
</gene>
<feature type="compositionally biased region" description="Low complexity" evidence="1">
    <location>
        <begin position="218"/>
        <end position="231"/>
    </location>
</feature>
<dbReference type="PANTHER" id="PTHR36448:SF3">
    <property type="entry name" value="CUPIN TYPE-2 DOMAIN-CONTAINING PROTEIN"/>
    <property type="match status" value="1"/>
</dbReference>
<dbReference type="InterPro" id="IPR006045">
    <property type="entry name" value="Cupin_1"/>
</dbReference>
<accession>A0A3M7E3B7</accession>
<dbReference type="InterPro" id="IPR011051">
    <property type="entry name" value="RmlC_Cupin_sf"/>
</dbReference>
<feature type="compositionally biased region" description="Basic and acidic residues" evidence="1">
    <location>
        <begin position="152"/>
        <end position="161"/>
    </location>
</feature>